<dbReference type="Proteomes" id="UP000189462">
    <property type="component" value="Unassembled WGS sequence"/>
</dbReference>
<comment type="caution">
    <text evidence="4">The sequence shown here is derived from an EMBL/GenBank/DDBJ whole genome shotgun (WGS) entry which is preliminary data.</text>
</comment>
<dbReference type="SUPFAM" id="SSF48452">
    <property type="entry name" value="TPR-like"/>
    <property type="match status" value="1"/>
</dbReference>
<reference evidence="4 5" key="1">
    <citation type="submission" date="2017-02" db="EMBL/GenBank/DDBJ databases">
        <title>Genomic diversity within the haloalkaliphilic genus Thioalkalivibrio.</title>
        <authorList>
            <person name="Ahn A.-C."/>
            <person name="Meier-Kolthoff J."/>
            <person name="Overmars L."/>
            <person name="Richter M."/>
            <person name="Woyke T."/>
            <person name="Sorokin D.Y."/>
            <person name="Muyzer G."/>
        </authorList>
    </citation>
    <scope>NUCLEOTIDE SEQUENCE [LARGE SCALE GENOMIC DNA]</scope>
    <source>
        <strain evidence="4 5">ALJD</strain>
    </source>
</reference>
<dbReference type="InterPro" id="IPR011990">
    <property type="entry name" value="TPR-like_helical_dom_sf"/>
</dbReference>
<feature type="compositionally biased region" description="Low complexity" evidence="2">
    <location>
        <begin position="257"/>
        <end position="267"/>
    </location>
</feature>
<keyword evidence="3" id="KW-0472">Membrane</keyword>
<evidence type="ECO:0000256" key="1">
    <source>
        <dbReference type="PROSITE-ProRule" id="PRU00339"/>
    </source>
</evidence>
<dbReference type="RefSeq" id="WP_077277959.1">
    <property type="nucleotide sequence ID" value="NZ_MVBK01000026.1"/>
</dbReference>
<gene>
    <name evidence="4" type="ORF">B1C78_04560</name>
</gene>
<evidence type="ECO:0000313" key="5">
    <source>
        <dbReference type="Proteomes" id="UP000189462"/>
    </source>
</evidence>
<evidence type="ECO:0000256" key="2">
    <source>
        <dbReference type="SAM" id="MobiDB-lite"/>
    </source>
</evidence>
<sequence>MSLINDMLRDLERRRPARDGEVLAGVHSVRQTGRAARGLPWLALGFLVLAAGTGYWLVSGGLAGAVIRGDVPPPGAEAETPDPAGKVAELPVLPAVSDAPPEQRGAEIPAAAVIEPIEPVAMVITEPRLAADPPDAPEALPLARWVGVDTEHRPGELRLTLRFSAAPEREPALVLEDDRGRLELGGLDLAQAPPLPATSAEGPLRALGVSLGDDAGLSFRVAAGVQTSLEQTDDGRQVTLAFRAPQPKSKPEPQPVARAEPPKAAQPEAPPPHAAPAVSETPAAPAPRPASSEPPATVARRSAGDHYTQALAAIRAGDNLAGEQGLGRALVARPDMHEAREALATLLAADGRRGEAMAVLREGLERAPGHTGMRGLLARLMVAEGDYNGAIRLLESGTADPHLLATLGALYQRQGRAAESAAAYRRALETDPSVGAWWAGLAIALESAGEVAAAPEAYRRALRFGGLDARLDRYARERLAALGDVR</sequence>
<dbReference type="OrthoDB" id="5406098at2"/>
<dbReference type="Gene3D" id="1.25.40.10">
    <property type="entry name" value="Tetratricopeptide repeat domain"/>
    <property type="match status" value="2"/>
</dbReference>
<dbReference type="InterPro" id="IPR019734">
    <property type="entry name" value="TPR_rpt"/>
</dbReference>
<feature type="transmembrane region" description="Helical" evidence="3">
    <location>
        <begin position="39"/>
        <end position="58"/>
    </location>
</feature>
<proteinExistence type="predicted"/>
<dbReference type="EMBL" id="MVBK01000026">
    <property type="protein sequence ID" value="OOG26783.1"/>
    <property type="molecule type" value="Genomic_DNA"/>
</dbReference>
<keyword evidence="3" id="KW-0812">Transmembrane</keyword>
<dbReference type="AlphaFoldDB" id="A0A1V3NP95"/>
<dbReference type="Pfam" id="PF14559">
    <property type="entry name" value="TPR_19"/>
    <property type="match status" value="1"/>
</dbReference>
<dbReference type="STRING" id="108003.B1C78_04560"/>
<keyword evidence="3" id="KW-1133">Transmembrane helix</keyword>
<evidence type="ECO:0000313" key="4">
    <source>
        <dbReference type="EMBL" id="OOG26783.1"/>
    </source>
</evidence>
<protein>
    <recommendedName>
        <fullName evidence="6">Tetratricopeptide repeat protein</fullName>
    </recommendedName>
</protein>
<keyword evidence="5" id="KW-1185">Reference proteome</keyword>
<dbReference type="SMART" id="SM00028">
    <property type="entry name" value="TPR"/>
    <property type="match status" value="3"/>
</dbReference>
<evidence type="ECO:0000256" key="3">
    <source>
        <dbReference type="SAM" id="Phobius"/>
    </source>
</evidence>
<name>A0A1V3NP95_9GAMM</name>
<feature type="compositionally biased region" description="Low complexity" evidence="2">
    <location>
        <begin position="275"/>
        <end position="297"/>
    </location>
</feature>
<accession>A0A1V3NP95</accession>
<keyword evidence="1" id="KW-0802">TPR repeat</keyword>
<evidence type="ECO:0008006" key="6">
    <source>
        <dbReference type="Google" id="ProtNLM"/>
    </source>
</evidence>
<organism evidence="4 5">
    <name type="scientific">Thioalkalivibrio denitrificans</name>
    <dbReference type="NCBI Taxonomy" id="108003"/>
    <lineage>
        <taxon>Bacteria</taxon>
        <taxon>Pseudomonadati</taxon>
        <taxon>Pseudomonadota</taxon>
        <taxon>Gammaproteobacteria</taxon>
        <taxon>Chromatiales</taxon>
        <taxon>Ectothiorhodospiraceae</taxon>
        <taxon>Thioalkalivibrio</taxon>
    </lineage>
</organism>
<dbReference type="Pfam" id="PF13432">
    <property type="entry name" value="TPR_16"/>
    <property type="match status" value="1"/>
</dbReference>
<feature type="repeat" description="TPR" evidence="1">
    <location>
        <begin position="401"/>
        <end position="434"/>
    </location>
</feature>
<dbReference type="PROSITE" id="PS50005">
    <property type="entry name" value="TPR"/>
    <property type="match status" value="1"/>
</dbReference>
<feature type="region of interest" description="Disordered" evidence="2">
    <location>
        <begin position="228"/>
        <end position="303"/>
    </location>
</feature>